<feature type="transmembrane region" description="Helical" evidence="1">
    <location>
        <begin position="6"/>
        <end position="24"/>
    </location>
</feature>
<keyword evidence="1" id="KW-0472">Membrane</keyword>
<protein>
    <submittedName>
        <fullName evidence="2">Transmembrane protein, putative</fullName>
    </submittedName>
</protein>
<reference evidence="3" key="3">
    <citation type="submission" date="2015-04" db="UniProtKB">
        <authorList>
            <consortium name="EnsemblPlants"/>
        </authorList>
    </citation>
    <scope>IDENTIFICATION</scope>
    <source>
        <strain evidence="3">cv. Jemalong A17</strain>
    </source>
</reference>
<dbReference type="PaxDb" id="3880-AES79700"/>
<dbReference type="AlphaFoldDB" id="G7KV35"/>
<evidence type="ECO:0000313" key="2">
    <source>
        <dbReference type="EMBL" id="AES79700.1"/>
    </source>
</evidence>
<accession>G7KV35</accession>
<keyword evidence="4" id="KW-1185">Reference proteome</keyword>
<reference evidence="2 4" key="1">
    <citation type="journal article" date="2011" name="Nature">
        <title>The Medicago genome provides insight into the evolution of rhizobial symbioses.</title>
        <authorList>
            <person name="Young N.D."/>
            <person name="Debelle F."/>
            <person name="Oldroyd G.E."/>
            <person name="Geurts R."/>
            <person name="Cannon S.B."/>
            <person name="Udvardi M.K."/>
            <person name="Benedito V.A."/>
            <person name="Mayer K.F."/>
            <person name="Gouzy J."/>
            <person name="Schoof H."/>
            <person name="Van de Peer Y."/>
            <person name="Proost S."/>
            <person name="Cook D.R."/>
            <person name="Meyers B.C."/>
            <person name="Spannagl M."/>
            <person name="Cheung F."/>
            <person name="De Mita S."/>
            <person name="Krishnakumar V."/>
            <person name="Gundlach H."/>
            <person name="Zhou S."/>
            <person name="Mudge J."/>
            <person name="Bharti A.K."/>
            <person name="Murray J.D."/>
            <person name="Naoumkina M.A."/>
            <person name="Rosen B."/>
            <person name="Silverstein K.A."/>
            <person name="Tang H."/>
            <person name="Rombauts S."/>
            <person name="Zhao P.X."/>
            <person name="Zhou P."/>
            <person name="Barbe V."/>
            <person name="Bardou P."/>
            <person name="Bechner M."/>
            <person name="Bellec A."/>
            <person name="Berger A."/>
            <person name="Berges H."/>
            <person name="Bidwell S."/>
            <person name="Bisseling T."/>
            <person name="Choisne N."/>
            <person name="Couloux A."/>
            <person name="Denny R."/>
            <person name="Deshpande S."/>
            <person name="Dai X."/>
            <person name="Doyle J.J."/>
            <person name="Dudez A.M."/>
            <person name="Farmer A.D."/>
            <person name="Fouteau S."/>
            <person name="Franken C."/>
            <person name="Gibelin C."/>
            <person name="Gish J."/>
            <person name="Goldstein S."/>
            <person name="Gonzalez A.J."/>
            <person name="Green P.J."/>
            <person name="Hallab A."/>
            <person name="Hartog M."/>
            <person name="Hua A."/>
            <person name="Humphray S.J."/>
            <person name="Jeong D.H."/>
            <person name="Jing Y."/>
            <person name="Jocker A."/>
            <person name="Kenton S.M."/>
            <person name="Kim D.J."/>
            <person name="Klee K."/>
            <person name="Lai H."/>
            <person name="Lang C."/>
            <person name="Lin S."/>
            <person name="Macmil S.L."/>
            <person name="Magdelenat G."/>
            <person name="Matthews L."/>
            <person name="McCorrison J."/>
            <person name="Monaghan E.L."/>
            <person name="Mun J.H."/>
            <person name="Najar F.Z."/>
            <person name="Nicholson C."/>
            <person name="Noirot C."/>
            <person name="O'Bleness M."/>
            <person name="Paule C.R."/>
            <person name="Poulain J."/>
            <person name="Prion F."/>
            <person name="Qin B."/>
            <person name="Qu C."/>
            <person name="Retzel E.F."/>
            <person name="Riddle C."/>
            <person name="Sallet E."/>
            <person name="Samain S."/>
            <person name="Samson N."/>
            <person name="Sanders I."/>
            <person name="Saurat O."/>
            <person name="Scarpelli C."/>
            <person name="Schiex T."/>
            <person name="Segurens B."/>
            <person name="Severin A.J."/>
            <person name="Sherrier D.J."/>
            <person name="Shi R."/>
            <person name="Sims S."/>
            <person name="Singer S.R."/>
            <person name="Sinharoy S."/>
            <person name="Sterck L."/>
            <person name="Viollet A."/>
            <person name="Wang B.B."/>
            <person name="Wang K."/>
            <person name="Wang M."/>
            <person name="Wang X."/>
            <person name="Warfsmann J."/>
            <person name="Weissenbach J."/>
            <person name="White D.D."/>
            <person name="White J.D."/>
            <person name="Wiley G.B."/>
            <person name="Wincker P."/>
            <person name="Xing Y."/>
            <person name="Yang L."/>
            <person name="Yao Z."/>
            <person name="Ying F."/>
            <person name="Zhai J."/>
            <person name="Zhou L."/>
            <person name="Zuber A."/>
            <person name="Denarie J."/>
            <person name="Dixon R.A."/>
            <person name="May G.D."/>
            <person name="Schwartz D.C."/>
            <person name="Rogers J."/>
            <person name="Quetier F."/>
            <person name="Town C.D."/>
            <person name="Roe B.A."/>
        </authorList>
    </citation>
    <scope>NUCLEOTIDE SEQUENCE [LARGE SCALE GENOMIC DNA]</scope>
    <source>
        <strain evidence="2">A17</strain>
        <strain evidence="3 4">cv. Jemalong A17</strain>
    </source>
</reference>
<dbReference type="HOGENOM" id="CLU_2691537_0_0_1"/>
<sequence>MTKSEMQNDISMVMIVVMIVLVFAQANNSSPRRKLISDFARCFFNCFGDGCDDHVHYIPPVYGWCLGDCTLKCP</sequence>
<dbReference type="EMBL" id="CM001223">
    <property type="protein sequence ID" value="AES79700.1"/>
    <property type="molecule type" value="Genomic_DNA"/>
</dbReference>
<evidence type="ECO:0000256" key="1">
    <source>
        <dbReference type="SAM" id="Phobius"/>
    </source>
</evidence>
<dbReference type="EnsemblPlants" id="AES79700">
    <property type="protein sequence ID" value="AES79700"/>
    <property type="gene ID" value="MTR_7g071410"/>
</dbReference>
<proteinExistence type="predicted"/>
<gene>
    <name evidence="2" type="ordered locus">MTR_7g071410</name>
</gene>
<name>G7KV35_MEDTR</name>
<keyword evidence="1 2" id="KW-0812">Transmembrane</keyword>
<organism evidence="2 4">
    <name type="scientific">Medicago truncatula</name>
    <name type="common">Barrel medic</name>
    <name type="synonym">Medicago tribuloides</name>
    <dbReference type="NCBI Taxonomy" id="3880"/>
    <lineage>
        <taxon>Eukaryota</taxon>
        <taxon>Viridiplantae</taxon>
        <taxon>Streptophyta</taxon>
        <taxon>Embryophyta</taxon>
        <taxon>Tracheophyta</taxon>
        <taxon>Spermatophyta</taxon>
        <taxon>Magnoliopsida</taxon>
        <taxon>eudicotyledons</taxon>
        <taxon>Gunneridae</taxon>
        <taxon>Pentapetalae</taxon>
        <taxon>rosids</taxon>
        <taxon>fabids</taxon>
        <taxon>Fabales</taxon>
        <taxon>Fabaceae</taxon>
        <taxon>Papilionoideae</taxon>
        <taxon>50 kb inversion clade</taxon>
        <taxon>NPAAA clade</taxon>
        <taxon>Hologalegina</taxon>
        <taxon>IRL clade</taxon>
        <taxon>Trifolieae</taxon>
        <taxon>Medicago</taxon>
    </lineage>
</organism>
<evidence type="ECO:0000313" key="4">
    <source>
        <dbReference type="Proteomes" id="UP000002051"/>
    </source>
</evidence>
<dbReference type="Proteomes" id="UP000002051">
    <property type="component" value="Unassembled WGS sequence"/>
</dbReference>
<keyword evidence="1" id="KW-1133">Transmembrane helix</keyword>
<evidence type="ECO:0000313" key="3">
    <source>
        <dbReference type="EnsemblPlants" id="AES79700"/>
    </source>
</evidence>
<reference evidence="2 4" key="2">
    <citation type="journal article" date="2014" name="BMC Genomics">
        <title>An improved genome release (version Mt4.0) for the model legume Medicago truncatula.</title>
        <authorList>
            <person name="Tang H."/>
            <person name="Krishnakumar V."/>
            <person name="Bidwell S."/>
            <person name="Rosen B."/>
            <person name="Chan A."/>
            <person name="Zhou S."/>
            <person name="Gentzbittel L."/>
            <person name="Childs K.L."/>
            <person name="Yandell M."/>
            <person name="Gundlach H."/>
            <person name="Mayer K.F."/>
            <person name="Schwartz D.C."/>
            <person name="Town C.D."/>
        </authorList>
    </citation>
    <scope>GENOME REANNOTATION</scope>
    <source>
        <strain evidence="3 4">cv. Jemalong A17</strain>
    </source>
</reference>